<accession>A0A6J2UCQ8</accession>
<dbReference type="CTD" id="37479"/>
<dbReference type="SMART" id="SM00100">
    <property type="entry name" value="cNMP"/>
    <property type="match status" value="1"/>
</dbReference>
<dbReference type="GeneID" id="115632093"/>
<dbReference type="FunFam" id="1.10.287.630:FF:000001">
    <property type="entry name" value="Cyclic nucleotide-gated channel alpha 3"/>
    <property type="match status" value="1"/>
</dbReference>
<evidence type="ECO:0000313" key="13">
    <source>
        <dbReference type="RefSeq" id="XP_030384932.1"/>
    </source>
</evidence>
<evidence type="ECO:0000259" key="11">
    <source>
        <dbReference type="PROSITE" id="PS50042"/>
    </source>
</evidence>
<keyword evidence="7" id="KW-1071">Ligand-gated ion channel</keyword>
<dbReference type="FunFam" id="1.10.287.70:FF:000149">
    <property type="entry name" value="Cyclic nucleotide-gated cation channel beta-1"/>
    <property type="match status" value="1"/>
</dbReference>
<dbReference type="GO" id="GO:0017071">
    <property type="term" value="C:intracellular cyclic nucleotide activated cation channel complex"/>
    <property type="evidence" value="ECO:0007669"/>
    <property type="project" value="TreeGrafter"/>
</dbReference>
<keyword evidence="8" id="KW-0407">Ion channel</keyword>
<dbReference type="Proteomes" id="UP000504634">
    <property type="component" value="Unplaced"/>
</dbReference>
<keyword evidence="3 10" id="KW-0812">Transmembrane</keyword>
<dbReference type="PANTHER" id="PTHR45638">
    <property type="entry name" value="CYCLIC NUCLEOTIDE-GATED CATION CHANNEL SUBUNIT A"/>
    <property type="match status" value="1"/>
</dbReference>
<feature type="compositionally biased region" description="Basic and acidic residues" evidence="9">
    <location>
        <begin position="130"/>
        <end position="148"/>
    </location>
</feature>
<evidence type="ECO:0000256" key="4">
    <source>
        <dbReference type="ARBA" id="ARBA00022989"/>
    </source>
</evidence>
<evidence type="ECO:0000256" key="5">
    <source>
        <dbReference type="ARBA" id="ARBA00023065"/>
    </source>
</evidence>
<dbReference type="GO" id="GO:0005223">
    <property type="term" value="F:intracellularly cGMP-activated cation channel activity"/>
    <property type="evidence" value="ECO:0007669"/>
    <property type="project" value="TreeGrafter"/>
</dbReference>
<name>A0A6J2UCQ8_DROLE</name>
<feature type="transmembrane region" description="Helical" evidence="10">
    <location>
        <begin position="603"/>
        <end position="621"/>
    </location>
</feature>
<dbReference type="PROSITE" id="PS00888">
    <property type="entry name" value="CNMP_BINDING_1"/>
    <property type="match status" value="1"/>
</dbReference>
<proteinExistence type="predicted"/>
<evidence type="ECO:0000256" key="10">
    <source>
        <dbReference type="SAM" id="Phobius"/>
    </source>
</evidence>
<feature type="transmembrane region" description="Helical" evidence="10">
    <location>
        <begin position="667"/>
        <end position="688"/>
    </location>
</feature>
<evidence type="ECO:0000256" key="7">
    <source>
        <dbReference type="ARBA" id="ARBA00023286"/>
    </source>
</evidence>
<feature type="region of interest" description="Disordered" evidence="9">
    <location>
        <begin position="374"/>
        <end position="412"/>
    </location>
</feature>
<dbReference type="RefSeq" id="XP_030384932.1">
    <property type="nucleotide sequence ID" value="XM_030529072.1"/>
</dbReference>
<keyword evidence="5" id="KW-0406">Ion transport</keyword>
<sequence length="1038" mass="118271">MASMGRFGKFNAKAEREELAASTALLKSSPNILENFPYDDFSVEHAQLKRMATSPQAPRFSETLERHAFIRNVINTQPCTGRNGERRYSTPGEQQAHVRRSLEEISKDIKEIEQFLTATEQVMQREKQVEQAKEQIKRKRDYPNKENKTPSPTKKVTYKINAYKVPQRRQRPNSPHFYYSRLYLRNGRIGCVEAEKQANNIESTHALVKKILRYEHEKPLVSPASVRRVLTGRGRATTEAIDLTPLPGAVPLEVQRQAELTAATGQVIIPKEPDHCDSVSQAVFDVDDDEQDVQICYNESPELQNEDRNIRAVRSPSLNTSEIVAVLEADEDVPTAMSTMHSQRLSSAGSLDSQSQKFLRDQVRHLVRRFTARANKVKSRIEQPPTPSSSAGSSSPPPPPTLHASTKTLHPSPEHKVRLVPAGQSPHRGRLFEADTPRSNVWLCSSLCGANNDERTLDPQGKIYISWLCVVSLSFLYNAWVIPLRAAFPFQNQQNTNIWLACDFCADIIYLLDVVFFKHRVMYLFEGFWVKNKNLTRKNYMRKLQFKLDLLALLPLELFYLKYGTAAVWLRFPRFFKIQSFWEVFRLLDRVISSPHFVRVAKTLTYMLYMIHITAALYYAYSDYQGLGQNRWVFSGKGHPYVRCFAFATKTATSIGKNPKPERLGEYVFMTVAWLMGVFVFALLIGQIRDIISTATRNKHEYRQLEDETLEYMRRLNLSHEVQSRVKMWFRFTWEQQRTLDESNILDALPINLKTDIAISVHIHTLSKVQLFADCEEALLRDLVLKLRAVTFLPGDFVCRKGEVGREMYIVKLGQVQVMGGPSSDVVLATLTEGSVFGEISLLGINGADRRTADVRSRGYSNLFVLSKSDLSEVIAYYPNAQAILKKRARQLMRKNAAREREEERERARSALQADVVIGNPKTPETPPKLLQTVIQALPYESPAVMLITRGSKRMRRKRHSSQMETIVEPTLDVSGHNDVLCMDAASVKPGRGSPDLLSSIQKELESKHKFINLTDSEKALIITHSTNNSMECVQEDV</sequence>
<dbReference type="OrthoDB" id="421226at2759"/>
<dbReference type="InterPro" id="IPR018488">
    <property type="entry name" value="cNMP-bd_CS"/>
</dbReference>
<dbReference type="InterPro" id="IPR000595">
    <property type="entry name" value="cNMP-bd_dom"/>
</dbReference>
<dbReference type="Gene3D" id="2.60.120.10">
    <property type="entry name" value="Jelly Rolls"/>
    <property type="match status" value="1"/>
</dbReference>
<dbReference type="Gene3D" id="1.10.287.630">
    <property type="entry name" value="Helix hairpin bin"/>
    <property type="match status" value="1"/>
</dbReference>
<feature type="domain" description="Cyclic nucleotide-binding" evidence="11">
    <location>
        <begin position="771"/>
        <end position="875"/>
    </location>
</feature>
<dbReference type="InterPro" id="IPR050866">
    <property type="entry name" value="CNG_cation_channel"/>
</dbReference>
<dbReference type="GO" id="GO:0005222">
    <property type="term" value="F:intracellularly cAMP-activated cation channel activity"/>
    <property type="evidence" value="ECO:0007669"/>
    <property type="project" value="TreeGrafter"/>
</dbReference>
<dbReference type="InterPro" id="IPR018490">
    <property type="entry name" value="cNMP-bd_dom_sf"/>
</dbReference>
<dbReference type="GO" id="GO:0005886">
    <property type="term" value="C:plasma membrane"/>
    <property type="evidence" value="ECO:0007669"/>
    <property type="project" value="TreeGrafter"/>
</dbReference>
<dbReference type="AlphaFoldDB" id="A0A6J2UCQ8"/>
<evidence type="ECO:0000256" key="8">
    <source>
        <dbReference type="ARBA" id="ARBA00023303"/>
    </source>
</evidence>
<dbReference type="SUPFAM" id="SSF81324">
    <property type="entry name" value="Voltage-gated potassium channels"/>
    <property type="match status" value="1"/>
</dbReference>
<evidence type="ECO:0000256" key="2">
    <source>
        <dbReference type="ARBA" id="ARBA00022448"/>
    </source>
</evidence>
<organism evidence="12 13">
    <name type="scientific">Drosophila lebanonensis</name>
    <name type="common">Fruit fly</name>
    <name type="synonym">Scaptodrosophila lebanonensis</name>
    <dbReference type="NCBI Taxonomy" id="7225"/>
    <lineage>
        <taxon>Eukaryota</taxon>
        <taxon>Metazoa</taxon>
        <taxon>Ecdysozoa</taxon>
        <taxon>Arthropoda</taxon>
        <taxon>Hexapoda</taxon>
        <taxon>Insecta</taxon>
        <taxon>Pterygota</taxon>
        <taxon>Neoptera</taxon>
        <taxon>Endopterygota</taxon>
        <taxon>Diptera</taxon>
        <taxon>Brachycera</taxon>
        <taxon>Muscomorpha</taxon>
        <taxon>Ephydroidea</taxon>
        <taxon>Drosophilidae</taxon>
        <taxon>Scaptodrosophila</taxon>
    </lineage>
</organism>
<evidence type="ECO:0000256" key="9">
    <source>
        <dbReference type="SAM" id="MobiDB-lite"/>
    </source>
</evidence>
<dbReference type="Pfam" id="PF00027">
    <property type="entry name" value="cNMP_binding"/>
    <property type="match status" value="1"/>
</dbReference>
<dbReference type="Gene3D" id="1.10.287.70">
    <property type="match status" value="1"/>
</dbReference>
<evidence type="ECO:0000256" key="6">
    <source>
        <dbReference type="ARBA" id="ARBA00023136"/>
    </source>
</evidence>
<dbReference type="PROSITE" id="PS00889">
    <property type="entry name" value="CNMP_BINDING_2"/>
    <property type="match status" value="1"/>
</dbReference>
<dbReference type="CDD" id="cd00038">
    <property type="entry name" value="CAP_ED"/>
    <property type="match status" value="1"/>
</dbReference>
<feature type="region of interest" description="Disordered" evidence="9">
    <location>
        <begin position="77"/>
        <end position="99"/>
    </location>
</feature>
<evidence type="ECO:0000313" key="12">
    <source>
        <dbReference type="Proteomes" id="UP000504634"/>
    </source>
</evidence>
<dbReference type="FunFam" id="2.60.120.10:FF:000078">
    <property type="entry name" value="Cyclic nucleotide-gated channel"/>
    <property type="match status" value="1"/>
</dbReference>
<dbReference type="SUPFAM" id="SSF51206">
    <property type="entry name" value="cAMP-binding domain-like"/>
    <property type="match status" value="1"/>
</dbReference>
<evidence type="ECO:0000256" key="1">
    <source>
        <dbReference type="ARBA" id="ARBA00004141"/>
    </source>
</evidence>
<protein>
    <submittedName>
        <fullName evidence="13">Cyclic nucleotide-gated cation channel beta-3</fullName>
    </submittedName>
</protein>
<dbReference type="PROSITE" id="PS50042">
    <property type="entry name" value="CNMP_BINDING_3"/>
    <property type="match status" value="1"/>
</dbReference>
<feature type="transmembrane region" description="Helical" evidence="10">
    <location>
        <begin position="464"/>
        <end position="488"/>
    </location>
</feature>
<keyword evidence="6 10" id="KW-0472">Membrane</keyword>
<keyword evidence="4 10" id="KW-1133">Transmembrane helix</keyword>
<dbReference type="InterPro" id="IPR005821">
    <property type="entry name" value="Ion_trans_dom"/>
</dbReference>
<feature type="transmembrane region" description="Helical" evidence="10">
    <location>
        <begin position="550"/>
        <end position="572"/>
    </location>
</feature>
<evidence type="ECO:0000256" key="3">
    <source>
        <dbReference type="ARBA" id="ARBA00022692"/>
    </source>
</evidence>
<comment type="subcellular location">
    <subcellularLocation>
        <location evidence="1">Membrane</location>
        <topology evidence="1">Multi-pass membrane protein</topology>
    </subcellularLocation>
</comment>
<keyword evidence="12" id="KW-1185">Reference proteome</keyword>
<feature type="region of interest" description="Disordered" evidence="9">
    <location>
        <begin position="130"/>
        <end position="153"/>
    </location>
</feature>
<dbReference type="PANTHER" id="PTHR45638:SF1">
    <property type="entry name" value="CYCLIC NUCLEOTIDE-GATED ION CHANNEL SUBUNIT B, ISOFORM A"/>
    <property type="match status" value="1"/>
</dbReference>
<gene>
    <name evidence="13" type="primary">LOC115632093</name>
</gene>
<dbReference type="GO" id="GO:0030553">
    <property type="term" value="F:cGMP binding"/>
    <property type="evidence" value="ECO:0007669"/>
    <property type="project" value="TreeGrafter"/>
</dbReference>
<dbReference type="Pfam" id="PF00520">
    <property type="entry name" value="Ion_trans"/>
    <property type="match status" value="1"/>
</dbReference>
<keyword evidence="2" id="KW-0813">Transport</keyword>
<dbReference type="InterPro" id="IPR014710">
    <property type="entry name" value="RmlC-like_jellyroll"/>
</dbReference>
<dbReference type="GO" id="GO:0044877">
    <property type="term" value="F:protein-containing complex binding"/>
    <property type="evidence" value="ECO:0007669"/>
    <property type="project" value="TreeGrafter"/>
</dbReference>
<reference evidence="13" key="1">
    <citation type="submission" date="2025-08" db="UniProtKB">
        <authorList>
            <consortium name="RefSeq"/>
        </authorList>
    </citation>
    <scope>IDENTIFICATION</scope>
    <source>
        <strain evidence="13">11010-0011.00</strain>
        <tissue evidence="13">Whole body</tissue>
    </source>
</reference>